<dbReference type="GO" id="GO:0004190">
    <property type="term" value="F:aspartic-type endopeptidase activity"/>
    <property type="evidence" value="ECO:0007669"/>
    <property type="project" value="InterPro"/>
</dbReference>
<organism evidence="2 3">
    <name type="scientific">Brachionus plicatilis</name>
    <name type="common">Marine rotifer</name>
    <name type="synonym">Brachionus muelleri</name>
    <dbReference type="NCBI Taxonomy" id="10195"/>
    <lineage>
        <taxon>Eukaryota</taxon>
        <taxon>Metazoa</taxon>
        <taxon>Spiralia</taxon>
        <taxon>Gnathifera</taxon>
        <taxon>Rotifera</taxon>
        <taxon>Eurotatoria</taxon>
        <taxon>Monogononta</taxon>
        <taxon>Pseudotrocha</taxon>
        <taxon>Ploima</taxon>
        <taxon>Brachionidae</taxon>
        <taxon>Brachionus</taxon>
    </lineage>
</organism>
<sequence length="163" mass="18458">GNYKQHASNNYNRHGTENSRNGKKYQNKSYMVEVKKDDPDLQNIISKYETKSYMLRYEQSNSLGAKHVKLLDVPANVDNNSVTGILDTGSTTSVISKDLVDRLDLSKFMNTEQLKSIVIKYCIEQQRQVGILAEIGLNQLKPAYCLDLSKVNGCVRRIRIDGV</sequence>
<dbReference type="Gene3D" id="2.40.70.10">
    <property type="entry name" value="Acid Proteases"/>
    <property type="match status" value="1"/>
</dbReference>
<dbReference type="AlphaFoldDB" id="A0A3M7QG03"/>
<accession>A0A3M7QG03</accession>
<evidence type="ECO:0000256" key="1">
    <source>
        <dbReference type="SAM" id="MobiDB-lite"/>
    </source>
</evidence>
<dbReference type="Proteomes" id="UP000276133">
    <property type="component" value="Unassembled WGS sequence"/>
</dbReference>
<proteinExistence type="predicted"/>
<protein>
    <submittedName>
        <fullName evidence="2">Uncharacterized protein</fullName>
    </submittedName>
</protein>
<evidence type="ECO:0000313" key="2">
    <source>
        <dbReference type="EMBL" id="RNA10209.1"/>
    </source>
</evidence>
<feature type="region of interest" description="Disordered" evidence="1">
    <location>
        <begin position="1"/>
        <end position="26"/>
    </location>
</feature>
<dbReference type="EMBL" id="REGN01006264">
    <property type="protein sequence ID" value="RNA10209.1"/>
    <property type="molecule type" value="Genomic_DNA"/>
</dbReference>
<dbReference type="InterPro" id="IPR021109">
    <property type="entry name" value="Peptidase_aspartic_dom_sf"/>
</dbReference>
<dbReference type="Pfam" id="PF13650">
    <property type="entry name" value="Asp_protease_2"/>
    <property type="match status" value="1"/>
</dbReference>
<reference evidence="2 3" key="1">
    <citation type="journal article" date="2018" name="Sci. Rep.">
        <title>Genomic signatures of local adaptation to the degree of environmental predictability in rotifers.</title>
        <authorList>
            <person name="Franch-Gras L."/>
            <person name="Hahn C."/>
            <person name="Garcia-Roger E.M."/>
            <person name="Carmona M.J."/>
            <person name="Serra M."/>
            <person name="Gomez A."/>
        </authorList>
    </citation>
    <scope>NUCLEOTIDE SEQUENCE [LARGE SCALE GENOMIC DNA]</scope>
    <source>
        <strain evidence="2">HYR1</strain>
    </source>
</reference>
<evidence type="ECO:0000313" key="3">
    <source>
        <dbReference type="Proteomes" id="UP000276133"/>
    </source>
</evidence>
<dbReference type="InterPro" id="IPR001969">
    <property type="entry name" value="Aspartic_peptidase_AS"/>
</dbReference>
<feature type="compositionally biased region" description="Polar residues" evidence="1">
    <location>
        <begin position="1"/>
        <end position="13"/>
    </location>
</feature>
<gene>
    <name evidence="2" type="ORF">BpHYR1_039558</name>
</gene>
<keyword evidence="3" id="KW-1185">Reference proteome</keyword>
<dbReference type="GO" id="GO:0006508">
    <property type="term" value="P:proteolysis"/>
    <property type="evidence" value="ECO:0007669"/>
    <property type="project" value="InterPro"/>
</dbReference>
<comment type="caution">
    <text evidence="2">The sequence shown here is derived from an EMBL/GenBank/DDBJ whole genome shotgun (WGS) entry which is preliminary data.</text>
</comment>
<name>A0A3M7QG03_BRAPC</name>
<feature type="non-terminal residue" evidence="2">
    <location>
        <position position="1"/>
    </location>
</feature>
<dbReference type="SUPFAM" id="SSF50630">
    <property type="entry name" value="Acid proteases"/>
    <property type="match status" value="1"/>
</dbReference>
<dbReference type="PROSITE" id="PS00141">
    <property type="entry name" value="ASP_PROTEASE"/>
    <property type="match status" value="1"/>
</dbReference>